<dbReference type="AlphaFoldDB" id="A0A8R7UV91"/>
<name>A0A8R7UV91_TRIUA</name>
<evidence type="ECO:0000256" key="1">
    <source>
        <dbReference type="SAM" id="MobiDB-lite"/>
    </source>
</evidence>
<feature type="region of interest" description="Disordered" evidence="1">
    <location>
        <begin position="1"/>
        <end position="67"/>
    </location>
</feature>
<evidence type="ECO:0000313" key="3">
    <source>
        <dbReference type="Proteomes" id="UP000015106"/>
    </source>
</evidence>
<feature type="compositionally biased region" description="Gly residues" evidence="1">
    <location>
        <begin position="1"/>
        <end position="11"/>
    </location>
</feature>
<reference evidence="2" key="2">
    <citation type="submission" date="2018-03" db="EMBL/GenBank/DDBJ databases">
        <title>The Triticum urartu genome reveals the dynamic nature of wheat genome evolution.</title>
        <authorList>
            <person name="Ling H."/>
            <person name="Ma B."/>
            <person name="Shi X."/>
            <person name="Liu H."/>
            <person name="Dong L."/>
            <person name="Sun H."/>
            <person name="Cao Y."/>
            <person name="Gao Q."/>
            <person name="Zheng S."/>
            <person name="Li Y."/>
            <person name="Yu Y."/>
            <person name="Du H."/>
            <person name="Qi M."/>
            <person name="Li Y."/>
            <person name="Yu H."/>
            <person name="Cui Y."/>
            <person name="Wang N."/>
            <person name="Chen C."/>
            <person name="Wu H."/>
            <person name="Zhao Y."/>
            <person name="Zhang J."/>
            <person name="Li Y."/>
            <person name="Zhou W."/>
            <person name="Zhang B."/>
            <person name="Hu W."/>
            <person name="Eijk M."/>
            <person name="Tang J."/>
            <person name="Witsenboer H."/>
            <person name="Zhao S."/>
            <person name="Li Z."/>
            <person name="Zhang A."/>
            <person name="Wang D."/>
            <person name="Liang C."/>
        </authorList>
    </citation>
    <scope>NUCLEOTIDE SEQUENCE [LARGE SCALE GENOMIC DNA]</scope>
    <source>
        <strain evidence="2">cv. G1812</strain>
    </source>
</reference>
<keyword evidence="3" id="KW-1185">Reference proteome</keyword>
<accession>A0A8R7UV91</accession>
<feature type="compositionally biased region" description="Basic and acidic residues" evidence="1">
    <location>
        <begin position="19"/>
        <end position="45"/>
    </location>
</feature>
<dbReference type="Proteomes" id="UP000015106">
    <property type="component" value="Chromosome 6"/>
</dbReference>
<reference evidence="3" key="1">
    <citation type="journal article" date="2013" name="Nature">
        <title>Draft genome of the wheat A-genome progenitor Triticum urartu.</title>
        <authorList>
            <person name="Ling H.Q."/>
            <person name="Zhao S."/>
            <person name="Liu D."/>
            <person name="Wang J."/>
            <person name="Sun H."/>
            <person name="Zhang C."/>
            <person name="Fan H."/>
            <person name="Li D."/>
            <person name="Dong L."/>
            <person name="Tao Y."/>
            <person name="Gao C."/>
            <person name="Wu H."/>
            <person name="Li Y."/>
            <person name="Cui Y."/>
            <person name="Guo X."/>
            <person name="Zheng S."/>
            <person name="Wang B."/>
            <person name="Yu K."/>
            <person name="Liang Q."/>
            <person name="Yang W."/>
            <person name="Lou X."/>
            <person name="Chen J."/>
            <person name="Feng M."/>
            <person name="Jian J."/>
            <person name="Zhang X."/>
            <person name="Luo G."/>
            <person name="Jiang Y."/>
            <person name="Liu J."/>
            <person name="Wang Z."/>
            <person name="Sha Y."/>
            <person name="Zhang B."/>
            <person name="Wu H."/>
            <person name="Tang D."/>
            <person name="Shen Q."/>
            <person name="Xue P."/>
            <person name="Zou S."/>
            <person name="Wang X."/>
            <person name="Liu X."/>
            <person name="Wang F."/>
            <person name="Yang Y."/>
            <person name="An X."/>
            <person name="Dong Z."/>
            <person name="Zhang K."/>
            <person name="Zhang X."/>
            <person name="Luo M.C."/>
            <person name="Dvorak J."/>
            <person name="Tong Y."/>
            <person name="Wang J."/>
            <person name="Yang H."/>
            <person name="Li Z."/>
            <person name="Wang D."/>
            <person name="Zhang A."/>
            <person name="Wang J."/>
        </authorList>
    </citation>
    <scope>NUCLEOTIDE SEQUENCE</scope>
    <source>
        <strain evidence="3">cv. G1812</strain>
    </source>
</reference>
<dbReference type="Gramene" id="TuG1812G0600003658.01.T01">
    <property type="protein sequence ID" value="TuG1812G0600003658.01.T01"/>
    <property type="gene ID" value="TuG1812G0600003658.01"/>
</dbReference>
<sequence>DGLLGGEGAGAAVGELQEEEGRALGHREEEEGRRREEEGRGEHQGHLRPRQAVHRRVLGPGQGAGAT</sequence>
<evidence type="ECO:0000313" key="2">
    <source>
        <dbReference type="EnsemblPlants" id="TuG1812G0600003658.01.T01"/>
    </source>
</evidence>
<proteinExistence type="predicted"/>
<protein>
    <submittedName>
        <fullName evidence="2">Uncharacterized protein</fullName>
    </submittedName>
</protein>
<dbReference type="EnsemblPlants" id="TuG1812G0600003658.01.T01">
    <property type="protein sequence ID" value="TuG1812G0600003658.01.T01"/>
    <property type="gene ID" value="TuG1812G0600003658.01"/>
</dbReference>
<feature type="compositionally biased region" description="Basic residues" evidence="1">
    <location>
        <begin position="46"/>
        <end position="57"/>
    </location>
</feature>
<organism evidence="2 3">
    <name type="scientific">Triticum urartu</name>
    <name type="common">Red wild einkorn</name>
    <name type="synonym">Crithodium urartu</name>
    <dbReference type="NCBI Taxonomy" id="4572"/>
    <lineage>
        <taxon>Eukaryota</taxon>
        <taxon>Viridiplantae</taxon>
        <taxon>Streptophyta</taxon>
        <taxon>Embryophyta</taxon>
        <taxon>Tracheophyta</taxon>
        <taxon>Spermatophyta</taxon>
        <taxon>Magnoliopsida</taxon>
        <taxon>Liliopsida</taxon>
        <taxon>Poales</taxon>
        <taxon>Poaceae</taxon>
        <taxon>BOP clade</taxon>
        <taxon>Pooideae</taxon>
        <taxon>Triticodae</taxon>
        <taxon>Triticeae</taxon>
        <taxon>Triticinae</taxon>
        <taxon>Triticum</taxon>
    </lineage>
</organism>
<reference evidence="2" key="3">
    <citation type="submission" date="2022-06" db="UniProtKB">
        <authorList>
            <consortium name="EnsemblPlants"/>
        </authorList>
    </citation>
    <scope>IDENTIFICATION</scope>
</reference>